<dbReference type="Pfam" id="PF07603">
    <property type="entry name" value="Lcl_C"/>
    <property type="match status" value="1"/>
</dbReference>
<name>A0ABV8ADR0_9DEIO</name>
<feature type="domain" description="TIR" evidence="1">
    <location>
        <begin position="1"/>
        <end position="143"/>
    </location>
</feature>
<dbReference type="SUPFAM" id="SSF52200">
    <property type="entry name" value="Toll/Interleukin receptor TIR domain"/>
    <property type="match status" value="1"/>
</dbReference>
<reference evidence="3" key="1">
    <citation type="journal article" date="2019" name="Int. J. Syst. Evol. Microbiol.">
        <title>The Global Catalogue of Microorganisms (GCM) 10K type strain sequencing project: providing services to taxonomists for standard genome sequencing and annotation.</title>
        <authorList>
            <consortium name="The Broad Institute Genomics Platform"/>
            <consortium name="The Broad Institute Genome Sequencing Center for Infectious Disease"/>
            <person name="Wu L."/>
            <person name="Ma J."/>
        </authorList>
    </citation>
    <scope>NUCLEOTIDE SEQUENCE [LARGE SCALE GENOMIC DNA]</scope>
    <source>
        <strain evidence="3">CCTCC AB 2013263</strain>
    </source>
</reference>
<gene>
    <name evidence="2" type="ORF">ACFOPQ_16330</name>
</gene>
<protein>
    <submittedName>
        <fullName evidence="2">TIR domain-containing protein</fullName>
    </submittedName>
</protein>
<accession>A0ABV8ADR0</accession>
<dbReference type="Pfam" id="PF13676">
    <property type="entry name" value="TIR_2"/>
    <property type="match status" value="1"/>
</dbReference>
<proteinExistence type="predicted"/>
<organism evidence="2 3">
    <name type="scientific">Deinococcus antarcticus</name>
    <dbReference type="NCBI Taxonomy" id="1298767"/>
    <lineage>
        <taxon>Bacteria</taxon>
        <taxon>Thermotogati</taxon>
        <taxon>Deinococcota</taxon>
        <taxon>Deinococci</taxon>
        <taxon>Deinococcales</taxon>
        <taxon>Deinococcaceae</taxon>
        <taxon>Deinococcus</taxon>
    </lineage>
</organism>
<dbReference type="EMBL" id="JBHRZF010000187">
    <property type="protein sequence ID" value="MFC3862330.1"/>
    <property type="molecule type" value="Genomic_DNA"/>
</dbReference>
<evidence type="ECO:0000313" key="2">
    <source>
        <dbReference type="EMBL" id="MFC3862330.1"/>
    </source>
</evidence>
<feature type="non-terminal residue" evidence="2">
    <location>
        <position position="316"/>
    </location>
</feature>
<evidence type="ECO:0000259" key="1">
    <source>
        <dbReference type="PROSITE" id="PS50104"/>
    </source>
</evidence>
<dbReference type="PROSITE" id="PS50104">
    <property type="entry name" value="TIR"/>
    <property type="match status" value="1"/>
</dbReference>
<dbReference type="SMART" id="SM00255">
    <property type="entry name" value="TIR"/>
    <property type="match status" value="1"/>
</dbReference>
<keyword evidence="3" id="KW-1185">Reference proteome</keyword>
<dbReference type="Gene3D" id="3.40.50.10140">
    <property type="entry name" value="Toll/interleukin-1 receptor homology (TIR) domain"/>
    <property type="match status" value="1"/>
</dbReference>
<comment type="caution">
    <text evidence="2">The sequence shown here is derived from an EMBL/GenBank/DDBJ whole genome shotgun (WGS) entry which is preliminary data.</text>
</comment>
<sequence length="316" mass="36850">MFDIFISYAHSDNEHSWVDNFADSVSKVFKRLSGDSPKIFKDSEEISTAQLWEERIKGALEHSKVMISVVSPSYAKSEWCKREWEAFERKERQLRDEELINPEQGIIYPILLYSLDRGRFNSEQLSLVERINKRQWIDVSSDIEKTPLRLDQIHKLVELILDDTLLIEEKSRQKLSQRNNESDRFYTIITDPDTGLEWRGETTDSELSFDEALQFVSRLDTDDDYGWRLPSEHELESLRGEFTLDENNHPIYSLKPPFNSQRYGYLMSGDLVKGNAGYYIMNVRNGHIFNGIGFVTAQHEKSSLGRTPRKTPTRPS</sequence>
<dbReference type="RefSeq" id="WP_380080104.1">
    <property type="nucleotide sequence ID" value="NZ_JBHRZF010000187.1"/>
</dbReference>
<dbReference type="InterPro" id="IPR000157">
    <property type="entry name" value="TIR_dom"/>
</dbReference>
<evidence type="ECO:0000313" key="3">
    <source>
        <dbReference type="Proteomes" id="UP001595748"/>
    </source>
</evidence>
<dbReference type="InterPro" id="IPR011460">
    <property type="entry name" value="Lcl_C"/>
</dbReference>
<dbReference type="Proteomes" id="UP001595748">
    <property type="component" value="Unassembled WGS sequence"/>
</dbReference>
<dbReference type="InterPro" id="IPR035897">
    <property type="entry name" value="Toll_tir_struct_dom_sf"/>
</dbReference>